<dbReference type="SUPFAM" id="SSF56935">
    <property type="entry name" value="Porins"/>
    <property type="match status" value="1"/>
</dbReference>
<feature type="signal peptide" evidence="4">
    <location>
        <begin position="1"/>
        <end position="17"/>
    </location>
</feature>
<organism evidence="6 7">
    <name type="scientific">Hoylesella pleuritidis F0068</name>
    <dbReference type="NCBI Taxonomy" id="1081904"/>
    <lineage>
        <taxon>Bacteria</taxon>
        <taxon>Pseudomonadati</taxon>
        <taxon>Bacteroidota</taxon>
        <taxon>Bacteroidia</taxon>
        <taxon>Bacteroidales</taxon>
        <taxon>Prevotellaceae</taxon>
        <taxon>Hoylesella</taxon>
    </lineage>
</organism>
<proteinExistence type="predicted"/>
<dbReference type="RefSeq" id="WP_021582979.1">
    <property type="nucleotide sequence ID" value="NZ_AWET01000007.1"/>
</dbReference>
<keyword evidence="4" id="KW-0732">Signal</keyword>
<keyword evidence="2" id="KW-0472">Membrane</keyword>
<feature type="domain" description="Outer membrane protein beta-barrel" evidence="5">
    <location>
        <begin position="447"/>
        <end position="824"/>
    </location>
</feature>
<evidence type="ECO:0000313" key="6">
    <source>
        <dbReference type="EMBL" id="ERK03863.1"/>
    </source>
</evidence>
<comment type="caution">
    <text evidence="6">The sequence shown here is derived from an EMBL/GenBank/DDBJ whole genome shotgun (WGS) entry which is preliminary data.</text>
</comment>
<reference evidence="6 7" key="1">
    <citation type="submission" date="2013-08" db="EMBL/GenBank/DDBJ databases">
        <authorList>
            <person name="Durkin A.S."/>
            <person name="Haft D.R."/>
            <person name="McCorrison J."/>
            <person name="Torralba M."/>
            <person name="Gillis M."/>
            <person name="Haft D.H."/>
            <person name="Methe B."/>
            <person name="Sutton G."/>
            <person name="Nelson K.E."/>
        </authorList>
    </citation>
    <scope>NUCLEOTIDE SEQUENCE [LARGE SCALE GENOMIC DNA]</scope>
    <source>
        <strain evidence="6 7">F0068</strain>
    </source>
</reference>
<dbReference type="GO" id="GO:0009279">
    <property type="term" value="C:cell outer membrane"/>
    <property type="evidence" value="ECO:0007669"/>
    <property type="project" value="UniProtKB-SubCell"/>
</dbReference>
<dbReference type="PATRIC" id="fig|1081904.3.peg.319"/>
<evidence type="ECO:0000313" key="7">
    <source>
        <dbReference type="Proteomes" id="UP000016600"/>
    </source>
</evidence>
<keyword evidence="7" id="KW-1185">Reference proteome</keyword>
<evidence type="ECO:0000256" key="1">
    <source>
        <dbReference type="ARBA" id="ARBA00004442"/>
    </source>
</evidence>
<dbReference type="EMBL" id="AWET01000007">
    <property type="protein sequence ID" value="ERK03863.1"/>
    <property type="molecule type" value="Genomic_DNA"/>
</dbReference>
<evidence type="ECO:0000256" key="3">
    <source>
        <dbReference type="ARBA" id="ARBA00023237"/>
    </source>
</evidence>
<evidence type="ECO:0000256" key="2">
    <source>
        <dbReference type="ARBA" id="ARBA00023136"/>
    </source>
</evidence>
<sequence length="846" mass="96699">MKRIALLLFIIFISVTAQPQRVNHVFKGESLAEVLKILDRESSDYRINFIFDELEDFVVTTSFKNKTIPNAIRDVVGFYPIRIVTDENNRNIFIECIQKGGGRLIGKLIDQHSNPVIYANIALLNVQDSSLITGGVSSESGDFVIPTNRKRVLMRVSCVGYKTLYDIVDVKAIGTVRMRTKTMLVKTVMVKTHRPAYRIGKEGLIVNVQGTNLSYVGTAKDVLGMLPNITTENGDISIFGQEGSPLIYINGKKVLHSNELTLLKSDEINSVEVITAPGIHYDATVTAVIKIKTVKKKGDGLGGVFETNVKMAHRGSANNSASLNYRMGGLDVSSSISYDNSRLHQGQTTLWEIRNLVKKNSALVYDVHKMDLNGQVQLNYVFGDNRSAGFTYYIKRQHSIGEGNNHIQSILFNGTKEDYPHRMRFERTDRPTHCLSTYYNGKIGKLNLNFDIDYMYTGNRFGNLSYVEKSHKNYSVNSQNNNCSRFFALKNVLVYPLWKGKLNAGFECTHTGRNSLFSCFGGIESVTDDEIKECSAALFFAGYDITLGSFSASTGIRYEHTRSKYYQFKVFNKSQSPKYNEWFPSVSFGYCHNRTAFRISYTTETRRPAYENLSGNRLYNDEYVYEGGNPLLRFSKIHTLSLEAQYRRFTLLSTYADIHNDIVWLDQLYGEKAVLYTPVNIPRRMRFHMLLTFAHRIRCWQPRYSIGLSKQILNLSEQGIDSPLGKPYWMFKFYNTFHLSKSFWLELKYGCFTTGNELTMYNKASHILSVLAYKYFLKDKLSVRLKINDILKTHHNKNIYQGINMMINRTAYLDTRSISLTFAYRFNTADSKYKGTGAGKREKKRL</sequence>
<name>U2LHB6_9BACT</name>
<evidence type="ECO:0000259" key="5">
    <source>
        <dbReference type="Pfam" id="PF14905"/>
    </source>
</evidence>
<dbReference type="AlphaFoldDB" id="U2LHB6"/>
<gene>
    <name evidence="6" type="ORF">HMPREF1218_0343</name>
</gene>
<evidence type="ECO:0000256" key="4">
    <source>
        <dbReference type="SAM" id="SignalP"/>
    </source>
</evidence>
<dbReference type="InterPro" id="IPR041700">
    <property type="entry name" value="OMP_b-brl_3"/>
</dbReference>
<dbReference type="Pfam" id="PF14905">
    <property type="entry name" value="OMP_b-brl_3"/>
    <property type="match status" value="1"/>
</dbReference>
<comment type="subcellular location">
    <subcellularLocation>
        <location evidence="1">Cell outer membrane</location>
    </subcellularLocation>
</comment>
<protein>
    <submittedName>
        <fullName evidence="6">Outer membrane protein, beta-barrel family</fullName>
    </submittedName>
</protein>
<dbReference type="Proteomes" id="UP000016600">
    <property type="component" value="Unassembled WGS sequence"/>
</dbReference>
<dbReference type="Gene3D" id="2.40.170.20">
    <property type="entry name" value="TonB-dependent receptor, beta-barrel domain"/>
    <property type="match status" value="1"/>
</dbReference>
<accession>U2LHB6</accession>
<feature type="chain" id="PRO_5004631882" evidence="4">
    <location>
        <begin position="18"/>
        <end position="846"/>
    </location>
</feature>
<dbReference type="InterPro" id="IPR036942">
    <property type="entry name" value="Beta-barrel_TonB_sf"/>
</dbReference>
<keyword evidence="3" id="KW-0998">Cell outer membrane</keyword>